<dbReference type="Pfam" id="PF26581">
    <property type="entry name" value="WIT1_2_N"/>
    <property type="match status" value="1"/>
</dbReference>
<evidence type="ECO:0000259" key="1">
    <source>
        <dbReference type="Pfam" id="PF26581"/>
    </source>
</evidence>
<dbReference type="InterPro" id="IPR058610">
    <property type="entry name" value="WIT1_2_N"/>
</dbReference>
<dbReference type="InterPro" id="IPR039976">
    <property type="entry name" value="WIT1/WIT2"/>
</dbReference>
<dbReference type="AlphaFoldDB" id="A0A5J5AGE5"/>
<evidence type="ECO:0000313" key="3">
    <source>
        <dbReference type="Proteomes" id="UP000325577"/>
    </source>
</evidence>
<accession>A0A5J5AGE5</accession>
<dbReference type="Proteomes" id="UP000325577">
    <property type="component" value="Linkage Group LG20"/>
</dbReference>
<reference evidence="2 3" key="1">
    <citation type="submission" date="2019-09" db="EMBL/GenBank/DDBJ databases">
        <title>A chromosome-level genome assembly of the Chinese tupelo Nyssa sinensis.</title>
        <authorList>
            <person name="Yang X."/>
            <person name="Kang M."/>
            <person name="Yang Y."/>
            <person name="Xiong H."/>
            <person name="Wang M."/>
            <person name="Zhang Z."/>
            <person name="Wang Z."/>
            <person name="Wu H."/>
            <person name="Ma T."/>
            <person name="Liu J."/>
            <person name="Xi Z."/>
        </authorList>
    </citation>
    <scope>NUCLEOTIDE SEQUENCE [LARGE SCALE GENOMIC DNA]</scope>
    <source>
        <strain evidence="2">J267</strain>
        <tissue evidence="2">Leaf</tissue>
    </source>
</reference>
<organism evidence="2 3">
    <name type="scientific">Nyssa sinensis</name>
    <dbReference type="NCBI Taxonomy" id="561372"/>
    <lineage>
        <taxon>Eukaryota</taxon>
        <taxon>Viridiplantae</taxon>
        <taxon>Streptophyta</taxon>
        <taxon>Embryophyta</taxon>
        <taxon>Tracheophyta</taxon>
        <taxon>Spermatophyta</taxon>
        <taxon>Magnoliopsida</taxon>
        <taxon>eudicotyledons</taxon>
        <taxon>Gunneridae</taxon>
        <taxon>Pentapetalae</taxon>
        <taxon>asterids</taxon>
        <taxon>Cornales</taxon>
        <taxon>Nyssaceae</taxon>
        <taxon>Nyssa</taxon>
    </lineage>
</organism>
<sequence>MSGGEPKPRRKDITRTFTGCLEISGSCMHPRLIFSKVASQNKRIIGMDSAYNVVAGDPELGKIYRHEDGTYDSKDVGEIRSAMELLTRVDIDLAYSSEKLVNLDTLLMHVLAWENDFEAMAMEDDNILEELFEKALVFDLLSGILDSEVRELENFMGTLQPVIVCAHQKISSSRHLRELFILMEDKLHDSEESLKKSQEEVLDIKMHLAKLERTLLTFKHSEWKYDRGMDLSEKVKLQMSMQSRKSRLLNNNDIF</sequence>
<dbReference type="EMBL" id="CM018044">
    <property type="protein sequence ID" value="KAA8529289.1"/>
    <property type="molecule type" value="Genomic_DNA"/>
</dbReference>
<evidence type="ECO:0000313" key="2">
    <source>
        <dbReference type="EMBL" id="KAA8529289.1"/>
    </source>
</evidence>
<dbReference type="PANTHER" id="PTHR35705">
    <property type="entry name" value="WPP DOMAIN-INTERACTING TAIL-ANCHORED PROTEIN 1"/>
    <property type="match status" value="1"/>
</dbReference>
<gene>
    <name evidence="2" type="ORF">F0562_033912</name>
</gene>
<dbReference type="OrthoDB" id="1740494at2759"/>
<name>A0A5J5AGE5_9ASTE</name>
<dbReference type="PANTHER" id="PTHR35705:SF2">
    <property type="entry name" value="WPP DOMAIN-INTERACTING TAIL-ANCHORED PROTEIN 2"/>
    <property type="match status" value="1"/>
</dbReference>
<keyword evidence="3" id="KW-1185">Reference proteome</keyword>
<proteinExistence type="predicted"/>
<protein>
    <recommendedName>
        <fullName evidence="1">WIT1/2 N-terminal helical bundle domain-containing protein</fullName>
    </recommendedName>
</protein>
<feature type="domain" description="WIT1/2 N-terminal helical bundle" evidence="1">
    <location>
        <begin position="80"/>
        <end position="218"/>
    </location>
</feature>